<evidence type="ECO:0000256" key="1">
    <source>
        <dbReference type="SAM" id="MobiDB-lite"/>
    </source>
</evidence>
<feature type="region of interest" description="Disordered" evidence="1">
    <location>
        <begin position="154"/>
        <end position="178"/>
    </location>
</feature>
<evidence type="ECO:0000313" key="4">
    <source>
        <dbReference type="Proteomes" id="UP001642484"/>
    </source>
</evidence>
<dbReference type="EMBL" id="CAXAMN010027051">
    <property type="protein sequence ID" value="CAK9108015.1"/>
    <property type="molecule type" value="Genomic_DNA"/>
</dbReference>
<keyword evidence="4" id="KW-1185">Reference proteome</keyword>
<accession>A0ABP0S6U2</accession>
<protein>
    <submittedName>
        <fullName evidence="3">Uncharacterized protein</fullName>
    </submittedName>
</protein>
<dbReference type="EMBL" id="CAXAMN010004269">
    <property type="protein sequence ID" value="CAK9008489.1"/>
    <property type="molecule type" value="Genomic_DNA"/>
</dbReference>
<evidence type="ECO:0000313" key="2">
    <source>
        <dbReference type="EMBL" id="CAK9008489.1"/>
    </source>
</evidence>
<name>A0ABP0S6U2_9DINO</name>
<reference evidence="3 4" key="1">
    <citation type="submission" date="2024-02" db="EMBL/GenBank/DDBJ databases">
        <authorList>
            <person name="Chen Y."/>
            <person name="Shah S."/>
            <person name="Dougan E. K."/>
            <person name="Thang M."/>
            <person name="Chan C."/>
        </authorList>
    </citation>
    <scope>NUCLEOTIDE SEQUENCE [LARGE SCALE GENOMIC DNA]</scope>
</reference>
<dbReference type="Proteomes" id="UP001642484">
    <property type="component" value="Unassembled WGS sequence"/>
</dbReference>
<gene>
    <name evidence="3" type="ORF">CCMP2556_LOCUS50365</name>
    <name evidence="2" type="ORF">CCMP2556_LOCUS9274</name>
</gene>
<organism evidence="3 4">
    <name type="scientific">Durusdinium trenchii</name>
    <dbReference type="NCBI Taxonomy" id="1381693"/>
    <lineage>
        <taxon>Eukaryota</taxon>
        <taxon>Sar</taxon>
        <taxon>Alveolata</taxon>
        <taxon>Dinophyceae</taxon>
        <taxon>Suessiales</taxon>
        <taxon>Symbiodiniaceae</taxon>
        <taxon>Durusdinium</taxon>
    </lineage>
</organism>
<proteinExistence type="predicted"/>
<sequence>MNHGAAAHDELPNLSPFGNTQGGEAAVCLSEVAGSSNERIDEVDLEGIDIGLDKEDEWFQPDIAHQPSFLATMRVAPGVSITDLNTGEMRFSEMQRYEGQMSRLEYLALTGYVPEVPPEDRSQVHEDGKTLDIEPDGRVAEIREQFQALSLLHPPMRLPPRSRPSSAVSRGTRGKNVPQPKAGMRCWISYDFVTSHSYFITLFPSKQKRNVSR</sequence>
<comment type="caution">
    <text evidence="3">The sequence shown here is derived from an EMBL/GenBank/DDBJ whole genome shotgun (WGS) entry which is preliminary data.</text>
</comment>
<evidence type="ECO:0000313" key="3">
    <source>
        <dbReference type="EMBL" id="CAK9108015.1"/>
    </source>
</evidence>